<dbReference type="Gene3D" id="2.60.40.380">
    <property type="entry name" value="Purple acid phosphatase-like, N-terminal"/>
    <property type="match status" value="1"/>
</dbReference>
<evidence type="ECO:0000313" key="4">
    <source>
        <dbReference type="Proteomes" id="UP001207742"/>
    </source>
</evidence>
<organism evidence="3 4">
    <name type="scientific">Chitinophaga nivalis</name>
    <dbReference type="NCBI Taxonomy" id="2991709"/>
    <lineage>
        <taxon>Bacteria</taxon>
        <taxon>Pseudomonadati</taxon>
        <taxon>Bacteroidota</taxon>
        <taxon>Chitinophagia</taxon>
        <taxon>Chitinophagales</taxon>
        <taxon>Chitinophagaceae</taxon>
        <taxon>Chitinophaga</taxon>
    </lineage>
</organism>
<dbReference type="SUPFAM" id="SSF56300">
    <property type="entry name" value="Metallo-dependent phosphatases"/>
    <property type="match status" value="1"/>
</dbReference>
<dbReference type="PANTHER" id="PTHR45867:SF3">
    <property type="entry name" value="ACID PHOSPHATASE TYPE 7"/>
    <property type="match status" value="1"/>
</dbReference>
<dbReference type="Proteomes" id="UP001207742">
    <property type="component" value="Unassembled WGS sequence"/>
</dbReference>
<keyword evidence="4" id="KW-1185">Reference proteome</keyword>
<accession>A0ABT3IT05</accession>
<gene>
    <name evidence="3" type="ORF">OL497_24600</name>
</gene>
<dbReference type="InterPro" id="IPR006311">
    <property type="entry name" value="TAT_signal"/>
</dbReference>
<dbReference type="InterPro" id="IPR029052">
    <property type="entry name" value="Metallo-depent_PP-like"/>
</dbReference>
<dbReference type="EMBL" id="JAPDNS010000002">
    <property type="protein sequence ID" value="MCW3487102.1"/>
    <property type="molecule type" value="Genomic_DNA"/>
</dbReference>
<protein>
    <submittedName>
        <fullName evidence="3">Metallophosphoesterase family protein</fullName>
    </submittedName>
</protein>
<reference evidence="3 4" key="1">
    <citation type="submission" date="2022-10" db="EMBL/GenBank/DDBJ databases">
        <title>Chitinophaga nivalis PC15 sp. nov., isolated from Pyeongchang county, South Korea.</title>
        <authorList>
            <person name="Trinh H.N."/>
        </authorList>
    </citation>
    <scope>NUCLEOTIDE SEQUENCE [LARGE SCALE GENOMIC DNA]</scope>
    <source>
        <strain evidence="3 4">PC14</strain>
    </source>
</reference>
<dbReference type="InterPro" id="IPR004843">
    <property type="entry name" value="Calcineurin-like_PHP"/>
</dbReference>
<evidence type="ECO:0000259" key="2">
    <source>
        <dbReference type="Pfam" id="PF00149"/>
    </source>
</evidence>
<dbReference type="RefSeq" id="WP_264733912.1">
    <property type="nucleotide sequence ID" value="NZ_JAPDNR010000001.1"/>
</dbReference>
<evidence type="ECO:0000256" key="1">
    <source>
        <dbReference type="ARBA" id="ARBA00022729"/>
    </source>
</evidence>
<proteinExistence type="predicted"/>
<dbReference type="Gene3D" id="3.60.21.10">
    <property type="match status" value="1"/>
</dbReference>
<evidence type="ECO:0000313" key="3">
    <source>
        <dbReference type="EMBL" id="MCW3487102.1"/>
    </source>
</evidence>
<dbReference type="PROSITE" id="PS51318">
    <property type="entry name" value="TAT"/>
    <property type="match status" value="1"/>
</dbReference>
<dbReference type="SUPFAM" id="SSF49363">
    <property type="entry name" value="Purple acid phosphatase, N-terminal domain"/>
    <property type="match status" value="1"/>
</dbReference>
<dbReference type="PANTHER" id="PTHR45867">
    <property type="entry name" value="PURPLE ACID PHOSPHATASE"/>
    <property type="match status" value="1"/>
</dbReference>
<name>A0ABT3IT05_9BACT</name>
<sequence length="407" mass="46136">MKIKHSEQSRRSFLSRLSKASLLGMTGLSPALVRAATHEQPATSEPAHTFLCKPYLQYPAPGTISINWITARPCYSWVTFGTNGQLQEKAHHVTNGLVDANNRLHRIELSHLQPGRQYSYQVHSKDIVDFQPYRLTYGDTISSETYTFTAPDPHAHTVSWSILNDIHDRPASIPHLLQLQAGEPGDFVFLNGDIFDYQSDEQQIIDHLLTPAGESFSTHTPFLYVRGNHETRGKYAREWHRYFDNPGQGNYFSFTWGPVFAIVLDTGEDKEDTHPVYAGITDFDAYRAHQAVWLEQQLQSAAYKKAKHKIVMMHIPPYHAGEWHGPVHCREMFGPLFNKYKIDMLICGHTHTYGIHAPDKTQHHYPIIIGGGPKDGNRTLIKIKADPQKLVLTLLKDDGTTIGTYTV</sequence>
<keyword evidence="1" id="KW-0732">Signal</keyword>
<dbReference type="Pfam" id="PF00149">
    <property type="entry name" value="Metallophos"/>
    <property type="match status" value="1"/>
</dbReference>
<dbReference type="InterPro" id="IPR008963">
    <property type="entry name" value="Purple_acid_Pase-like_N"/>
</dbReference>
<comment type="caution">
    <text evidence="3">The sequence shown here is derived from an EMBL/GenBank/DDBJ whole genome shotgun (WGS) entry which is preliminary data.</text>
</comment>
<feature type="domain" description="Calcineurin-like phosphoesterase" evidence="2">
    <location>
        <begin position="162"/>
        <end position="353"/>
    </location>
</feature>